<dbReference type="GO" id="GO:0003724">
    <property type="term" value="F:RNA helicase activity"/>
    <property type="evidence" value="ECO:0007669"/>
    <property type="project" value="UniProtKB-EC"/>
</dbReference>
<dbReference type="InterPro" id="IPR014001">
    <property type="entry name" value="Helicase_ATP-bd"/>
</dbReference>
<protein>
    <recommendedName>
        <fullName evidence="1">RNA helicase</fullName>
        <ecNumber evidence="1">3.6.4.13</ecNumber>
    </recommendedName>
</protein>
<dbReference type="GO" id="GO:0005681">
    <property type="term" value="C:spliceosomal complex"/>
    <property type="evidence" value="ECO:0007669"/>
    <property type="project" value="UniProtKB-KW"/>
</dbReference>
<dbReference type="PROSITE" id="PS51192">
    <property type="entry name" value="HELICASE_ATP_BIND_1"/>
    <property type="match status" value="1"/>
</dbReference>
<evidence type="ECO:0000256" key="2">
    <source>
        <dbReference type="ARBA" id="ARBA00022728"/>
    </source>
</evidence>
<dbReference type="Gene3D" id="1.20.120.1080">
    <property type="match status" value="1"/>
</dbReference>
<keyword evidence="2" id="KW-0747">Spliceosome</keyword>
<dbReference type="GO" id="GO:0003723">
    <property type="term" value="F:RNA binding"/>
    <property type="evidence" value="ECO:0007669"/>
    <property type="project" value="TreeGrafter"/>
</dbReference>
<evidence type="ECO:0000256" key="3">
    <source>
        <dbReference type="ARBA" id="ARBA00022741"/>
    </source>
</evidence>
<dbReference type="FunFam" id="3.40.50.300:FF:000145">
    <property type="entry name" value="probable ATP-dependent RNA helicase DHX40"/>
    <property type="match status" value="1"/>
</dbReference>
<dbReference type="InterPro" id="IPR003593">
    <property type="entry name" value="AAA+_ATPase"/>
</dbReference>
<gene>
    <name evidence="10" type="ORF">Sradi_6760700</name>
</gene>
<dbReference type="InterPro" id="IPR027417">
    <property type="entry name" value="P-loop_NTPase"/>
</dbReference>
<dbReference type="InterPro" id="IPR001650">
    <property type="entry name" value="Helicase_C-like"/>
</dbReference>
<dbReference type="PROSITE" id="PS51194">
    <property type="entry name" value="HELICASE_CTER"/>
    <property type="match status" value="1"/>
</dbReference>
<keyword evidence="5 10" id="KW-0347">Helicase</keyword>
<dbReference type="SMART" id="SM00847">
    <property type="entry name" value="HA2"/>
    <property type="match status" value="1"/>
</dbReference>
<proteinExistence type="predicted"/>
<evidence type="ECO:0000256" key="7">
    <source>
        <dbReference type="ARBA" id="ARBA00047984"/>
    </source>
</evidence>
<keyword evidence="6" id="KW-0067">ATP-binding</keyword>
<keyword evidence="2" id="KW-0508">mRNA splicing</keyword>
<evidence type="ECO:0000256" key="1">
    <source>
        <dbReference type="ARBA" id="ARBA00012552"/>
    </source>
</evidence>
<dbReference type="Pfam" id="PF00271">
    <property type="entry name" value="Helicase_C"/>
    <property type="match status" value="1"/>
</dbReference>
<dbReference type="EMBL" id="JACGWJ010000032">
    <property type="protein sequence ID" value="KAL0297086.1"/>
    <property type="molecule type" value="Genomic_DNA"/>
</dbReference>
<sequence length="577" mass="64435">MAQLPILQFEEKIVETVEKNHVVVIIGETGSGKSTQLSQILHRRGYTKSGCIAVTQPRRVAAVSVSRRVAQELNVKLGEEVGYAIRFEDRTSEKTLIKYLTDGVLLRESLSNPDLSQYSVIILDEAHERSLNTDILLGLMKRLIKLRASNLKVLITSATLDGEKVSRFFSNCPILNVPGKLFPVEIQHSSERPKSYLEASLKTAIDIHVREPEGDVLIFMTGQDDIEKLVSKLEERIKHLEEGSCMDAIILPLHGSLPPELQVRVFSQPPPNCRRFIIATNIAETSLTVDGVVYVIDTGFVKQRQYNPSTGMYSLDVVQISKVQANQRAGRAGRTRPGKCYRLYPSLVYKDDFLDATVPEIQRSSLAGSVLYLKSLDLPDIDILKFDFLDPPSSEALEDALKQLYLIDAIDEDGSITSLGRTMAELPLEPSLSKTLLEANECGCLSHALTVAAMLSAETTLLLGQSKSTDKKRKHTPSHLPDGSGWGDHIQLLQVYELWHQTDYNTDWCKENNLQVRGMIFVKDVRKQLTQIMQKIAKGSMDVKTSKKQERESSRLTDFEKDALLISGLHPSSVLKP</sequence>
<dbReference type="CDD" id="cd18791">
    <property type="entry name" value="SF2_C_RHA"/>
    <property type="match status" value="1"/>
</dbReference>
<organism evidence="10">
    <name type="scientific">Sesamum radiatum</name>
    <name type="common">Black benniseed</name>
    <dbReference type="NCBI Taxonomy" id="300843"/>
    <lineage>
        <taxon>Eukaryota</taxon>
        <taxon>Viridiplantae</taxon>
        <taxon>Streptophyta</taxon>
        <taxon>Embryophyta</taxon>
        <taxon>Tracheophyta</taxon>
        <taxon>Spermatophyta</taxon>
        <taxon>Magnoliopsida</taxon>
        <taxon>eudicotyledons</taxon>
        <taxon>Gunneridae</taxon>
        <taxon>Pentapetalae</taxon>
        <taxon>asterids</taxon>
        <taxon>lamiids</taxon>
        <taxon>Lamiales</taxon>
        <taxon>Pedaliaceae</taxon>
        <taxon>Sesamum</taxon>
    </lineage>
</organism>
<evidence type="ECO:0000256" key="4">
    <source>
        <dbReference type="ARBA" id="ARBA00022801"/>
    </source>
</evidence>
<dbReference type="InterPro" id="IPR048333">
    <property type="entry name" value="HA2_WH"/>
</dbReference>
<dbReference type="PANTHER" id="PTHR18934">
    <property type="entry name" value="ATP-DEPENDENT RNA HELICASE"/>
    <property type="match status" value="1"/>
</dbReference>
<dbReference type="InterPro" id="IPR007502">
    <property type="entry name" value="Helicase-assoc_dom"/>
</dbReference>
<feature type="domain" description="Helicase ATP-binding" evidence="8">
    <location>
        <begin position="14"/>
        <end position="178"/>
    </location>
</feature>
<evidence type="ECO:0000259" key="9">
    <source>
        <dbReference type="PROSITE" id="PS51194"/>
    </source>
</evidence>
<reference evidence="10" key="1">
    <citation type="submission" date="2020-06" db="EMBL/GenBank/DDBJ databases">
        <authorList>
            <person name="Li T."/>
            <person name="Hu X."/>
            <person name="Zhang T."/>
            <person name="Song X."/>
            <person name="Zhang H."/>
            <person name="Dai N."/>
            <person name="Sheng W."/>
            <person name="Hou X."/>
            <person name="Wei L."/>
        </authorList>
    </citation>
    <scope>NUCLEOTIDE SEQUENCE</scope>
    <source>
        <strain evidence="10">G02</strain>
        <tissue evidence="10">Leaf</tissue>
    </source>
</reference>
<evidence type="ECO:0000256" key="5">
    <source>
        <dbReference type="ARBA" id="ARBA00022806"/>
    </source>
</evidence>
<dbReference type="PANTHER" id="PTHR18934:SF234">
    <property type="entry name" value="PRE-MRNA-SPLICING FACTOR ATP-DEPENDENT RNA HELICASE DEAH4-RELATED"/>
    <property type="match status" value="1"/>
</dbReference>
<evidence type="ECO:0000256" key="6">
    <source>
        <dbReference type="ARBA" id="ARBA00022840"/>
    </source>
</evidence>
<keyword evidence="4" id="KW-0378">Hydrolase</keyword>
<dbReference type="Pfam" id="PF00270">
    <property type="entry name" value="DEAD"/>
    <property type="match status" value="1"/>
</dbReference>
<dbReference type="SMART" id="SM00382">
    <property type="entry name" value="AAA"/>
    <property type="match status" value="1"/>
</dbReference>
<dbReference type="GO" id="GO:0005524">
    <property type="term" value="F:ATP binding"/>
    <property type="evidence" value="ECO:0007669"/>
    <property type="project" value="UniProtKB-KW"/>
</dbReference>
<evidence type="ECO:0000259" key="8">
    <source>
        <dbReference type="PROSITE" id="PS51192"/>
    </source>
</evidence>
<name>A0AAW2JUC3_SESRA</name>
<accession>A0AAW2JUC3</accession>
<dbReference type="AlphaFoldDB" id="A0AAW2JUC3"/>
<dbReference type="GO" id="GO:0016787">
    <property type="term" value="F:hydrolase activity"/>
    <property type="evidence" value="ECO:0007669"/>
    <property type="project" value="UniProtKB-KW"/>
</dbReference>
<comment type="caution">
    <text evidence="10">The sequence shown here is derived from an EMBL/GenBank/DDBJ whole genome shotgun (WGS) entry which is preliminary data.</text>
</comment>
<reference evidence="10" key="2">
    <citation type="journal article" date="2024" name="Plant">
        <title>Genomic evolution and insights into agronomic trait innovations of Sesamum species.</title>
        <authorList>
            <person name="Miao H."/>
            <person name="Wang L."/>
            <person name="Qu L."/>
            <person name="Liu H."/>
            <person name="Sun Y."/>
            <person name="Le M."/>
            <person name="Wang Q."/>
            <person name="Wei S."/>
            <person name="Zheng Y."/>
            <person name="Lin W."/>
            <person name="Duan Y."/>
            <person name="Cao H."/>
            <person name="Xiong S."/>
            <person name="Wang X."/>
            <person name="Wei L."/>
            <person name="Li C."/>
            <person name="Ma Q."/>
            <person name="Ju M."/>
            <person name="Zhao R."/>
            <person name="Li G."/>
            <person name="Mu C."/>
            <person name="Tian Q."/>
            <person name="Mei H."/>
            <person name="Zhang T."/>
            <person name="Gao T."/>
            <person name="Zhang H."/>
        </authorList>
    </citation>
    <scope>NUCLEOTIDE SEQUENCE</scope>
    <source>
        <strain evidence="10">G02</strain>
    </source>
</reference>
<dbReference type="PROSITE" id="PS00690">
    <property type="entry name" value="DEAH_ATP_HELICASE"/>
    <property type="match status" value="1"/>
</dbReference>
<dbReference type="InterPro" id="IPR002464">
    <property type="entry name" value="DNA/RNA_helicase_DEAH_CS"/>
</dbReference>
<dbReference type="SMART" id="SM00490">
    <property type="entry name" value="HELICc"/>
    <property type="match status" value="1"/>
</dbReference>
<dbReference type="Gene3D" id="3.40.50.300">
    <property type="entry name" value="P-loop containing nucleotide triphosphate hydrolases"/>
    <property type="match status" value="2"/>
</dbReference>
<dbReference type="InterPro" id="IPR011545">
    <property type="entry name" value="DEAD/DEAH_box_helicase_dom"/>
</dbReference>
<dbReference type="Pfam" id="PF21010">
    <property type="entry name" value="HA2_C"/>
    <property type="match status" value="1"/>
</dbReference>
<dbReference type="FunFam" id="3.40.50.300:FF:001388">
    <property type="entry name" value="Probable pre-mRNA-splicing factor ATP-dependent RNA helicase DEAH4"/>
    <property type="match status" value="1"/>
</dbReference>
<comment type="catalytic activity">
    <reaction evidence="7">
        <text>ATP + H2O = ADP + phosphate + H(+)</text>
        <dbReference type="Rhea" id="RHEA:13065"/>
        <dbReference type="ChEBI" id="CHEBI:15377"/>
        <dbReference type="ChEBI" id="CHEBI:15378"/>
        <dbReference type="ChEBI" id="CHEBI:30616"/>
        <dbReference type="ChEBI" id="CHEBI:43474"/>
        <dbReference type="ChEBI" id="CHEBI:456216"/>
        <dbReference type="EC" id="3.6.4.13"/>
    </reaction>
</comment>
<dbReference type="Pfam" id="PF04408">
    <property type="entry name" value="WHD_HA2"/>
    <property type="match status" value="1"/>
</dbReference>
<dbReference type="EC" id="3.6.4.13" evidence="1"/>
<keyword evidence="3" id="KW-0547">Nucleotide-binding</keyword>
<dbReference type="SMART" id="SM00487">
    <property type="entry name" value="DEXDc"/>
    <property type="match status" value="1"/>
</dbReference>
<evidence type="ECO:0000313" key="10">
    <source>
        <dbReference type="EMBL" id="KAL0297086.1"/>
    </source>
</evidence>
<keyword evidence="2" id="KW-0507">mRNA processing</keyword>
<dbReference type="SUPFAM" id="SSF52540">
    <property type="entry name" value="P-loop containing nucleoside triphosphate hydrolases"/>
    <property type="match status" value="1"/>
</dbReference>
<feature type="domain" description="Helicase C-terminal" evidence="9">
    <location>
        <begin position="200"/>
        <end position="377"/>
    </location>
</feature>